<evidence type="ECO:0000256" key="1">
    <source>
        <dbReference type="ARBA" id="ARBA00004193"/>
    </source>
</evidence>
<dbReference type="RefSeq" id="WP_074599903.1">
    <property type="nucleotide sequence ID" value="NZ_FNHF01000003.1"/>
</dbReference>
<dbReference type="Gene3D" id="3.10.105.10">
    <property type="entry name" value="Dipeptide-binding Protein, Domain 3"/>
    <property type="match status" value="1"/>
</dbReference>
<dbReference type="SUPFAM" id="SSF53850">
    <property type="entry name" value="Periplasmic binding protein-like II"/>
    <property type="match status" value="1"/>
</dbReference>
<dbReference type="STRING" id="482461.SAMN05216244_2822"/>
<evidence type="ECO:0000256" key="2">
    <source>
        <dbReference type="ARBA" id="ARBA00005695"/>
    </source>
</evidence>
<dbReference type="PANTHER" id="PTHR30290">
    <property type="entry name" value="PERIPLASMIC BINDING COMPONENT OF ABC TRANSPORTER"/>
    <property type="match status" value="1"/>
</dbReference>
<feature type="region of interest" description="Disordered" evidence="8">
    <location>
        <begin position="24"/>
        <end position="66"/>
    </location>
</feature>
<dbReference type="EMBL" id="FNHF01000003">
    <property type="protein sequence ID" value="SDM53770.1"/>
    <property type="molecule type" value="Genomic_DNA"/>
</dbReference>
<evidence type="ECO:0000259" key="10">
    <source>
        <dbReference type="Pfam" id="PF00496"/>
    </source>
</evidence>
<dbReference type="FunFam" id="3.10.105.10:FF:000001">
    <property type="entry name" value="Oligopeptide ABC transporter, oligopeptide-binding protein"/>
    <property type="match status" value="1"/>
</dbReference>
<accession>A0A1G9U155</accession>
<evidence type="ECO:0000256" key="6">
    <source>
        <dbReference type="ARBA" id="ARBA00023139"/>
    </source>
</evidence>
<evidence type="ECO:0000256" key="9">
    <source>
        <dbReference type="SAM" id="SignalP"/>
    </source>
</evidence>
<evidence type="ECO:0000256" key="7">
    <source>
        <dbReference type="ARBA" id="ARBA00023288"/>
    </source>
</evidence>
<dbReference type="FunFam" id="3.90.76.10:FF:000001">
    <property type="entry name" value="Oligopeptide ABC transporter substrate-binding protein"/>
    <property type="match status" value="1"/>
</dbReference>
<proteinExistence type="inferred from homology"/>
<keyword evidence="12" id="KW-1185">Reference proteome</keyword>
<dbReference type="OrthoDB" id="9801912at2"/>
<comment type="subcellular location">
    <subcellularLocation>
        <location evidence="1">Cell membrane</location>
        <topology evidence="1">Lipid-anchor</topology>
    </subcellularLocation>
</comment>
<evidence type="ECO:0000313" key="11">
    <source>
        <dbReference type="EMBL" id="SDM53770.1"/>
    </source>
</evidence>
<dbReference type="Gene3D" id="3.40.190.10">
    <property type="entry name" value="Periplasmic binding protein-like II"/>
    <property type="match status" value="1"/>
</dbReference>
<keyword evidence="6" id="KW-0564">Palmitate</keyword>
<dbReference type="Gene3D" id="3.90.76.10">
    <property type="entry name" value="Dipeptide-binding Protein, Domain 1"/>
    <property type="match status" value="1"/>
</dbReference>
<dbReference type="InterPro" id="IPR023765">
    <property type="entry name" value="SBP_5_CS"/>
</dbReference>
<evidence type="ECO:0000256" key="5">
    <source>
        <dbReference type="ARBA" id="ARBA00022856"/>
    </source>
</evidence>
<evidence type="ECO:0000256" key="8">
    <source>
        <dbReference type="SAM" id="MobiDB-lite"/>
    </source>
</evidence>
<gene>
    <name evidence="11" type="ORF">SAMN05216244_2822</name>
</gene>
<dbReference type="GO" id="GO:0030288">
    <property type="term" value="C:outer membrane-bounded periplasmic space"/>
    <property type="evidence" value="ECO:0007669"/>
    <property type="project" value="UniProtKB-ARBA"/>
</dbReference>
<dbReference type="GO" id="GO:0015833">
    <property type="term" value="P:peptide transport"/>
    <property type="evidence" value="ECO:0007669"/>
    <property type="project" value="UniProtKB-KW"/>
</dbReference>
<dbReference type="Proteomes" id="UP000182347">
    <property type="component" value="Unassembled WGS sequence"/>
</dbReference>
<keyword evidence="7" id="KW-0449">Lipoprotein</keyword>
<dbReference type="PROSITE" id="PS01040">
    <property type="entry name" value="SBP_BACTERIAL_5"/>
    <property type="match status" value="1"/>
</dbReference>
<name>A0A1G9U155_9BACI</name>
<keyword evidence="5" id="KW-0653">Protein transport</keyword>
<keyword evidence="5" id="KW-0571">Peptide transport</keyword>
<feature type="chain" id="PRO_5039122777" evidence="9">
    <location>
        <begin position="19"/>
        <end position="553"/>
    </location>
</feature>
<dbReference type="PANTHER" id="PTHR30290:SF79">
    <property type="entry name" value="DIPEPTIDE-BINDING PROTEIN DPPE"/>
    <property type="match status" value="1"/>
</dbReference>
<dbReference type="GO" id="GO:0043190">
    <property type="term" value="C:ATP-binding cassette (ABC) transporter complex"/>
    <property type="evidence" value="ECO:0007669"/>
    <property type="project" value="InterPro"/>
</dbReference>
<dbReference type="GO" id="GO:1904680">
    <property type="term" value="F:peptide transmembrane transporter activity"/>
    <property type="evidence" value="ECO:0007669"/>
    <property type="project" value="TreeGrafter"/>
</dbReference>
<keyword evidence="3" id="KW-0813">Transport</keyword>
<feature type="domain" description="Solute-binding protein family 5" evidence="10">
    <location>
        <begin position="97"/>
        <end position="475"/>
    </location>
</feature>
<organism evidence="11 12">
    <name type="scientific">Sediminibacillus halophilus</name>
    <dbReference type="NCBI Taxonomy" id="482461"/>
    <lineage>
        <taxon>Bacteria</taxon>
        <taxon>Bacillati</taxon>
        <taxon>Bacillota</taxon>
        <taxon>Bacilli</taxon>
        <taxon>Bacillales</taxon>
        <taxon>Bacillaceae</taxon>
        <taxon>Sediminibacillus</taxon>
    </lineage>
</organism>
<dbReference type="InterPro" id="IPR000914">
    <property type="entry name" value="SBP_5_dom"/>
</dbReference>
<evidence type="ECO:0000256" key="3">
    <source>
        <dbReference type="ARBA" id="ARBA00022448"/>
    </source>
</evidence>
<feature type="compositionally biased region" description="Acidic residues" evidence="8">
    <location>
        <begin position="26"/>
        <end position="49"/>
    </location>
</feature>
<comment type="similarity">
    <text evidence="2">Belongs to the bacterial solute-binding protein 5 family.</text>
</comment>
<keyword evidence="4 9" id="KW-0732">Signal</keyword>
<reference evidence="12" key="1">
    <citation type="submission" date="2016-10" db="EMBL/GenBank/DDBJ databases">
        <authorList>
            <person name="Varghese N."/>
            <person name="Submissions S."/>
        </authorList>
    </citation>
    <scope>NUCLEOTIDE SEQUENCE [LARGE SCALE GENOMIC DNA]</scope>
    <source>
        <strain evidence="12">CGMCC 1.6199</strain>
    </source>
</reference>
<dbReference type="Pfam" id="PF00496">
    <property type="entry name" value="SBP_bac_5"/>
    <property type="match status" value="1"/>
</dbReference>
<sequence length="553" mass="62489">MKKGLAFLFILLAVFVLAACTANESAGEEDQDTGDQTEATDEGTSDEADNGGNKVLRLNNGVEPTSFDPPEGFDAASWQSLNNLMEGLTRLGQDHQPEAATAESWDISDDGLEYTFHIRDNAKWSNGDDVTADDFVYAWTRLLDPEEGFSSAFLGYFIKGGEAFNSGEGSADDLGLEAVDEKTFKVTLEAPTGFFLNVISNPAFFPVNKAVAEENPEWYAEADTFVANGPFKLSEWNHDSDFTMVKNDQYWDKDTVKLDEVHWAMVNEVNTEYQMFQSGDLDTSEIPADLAEDLLDSDQVVIDPQAGTQFYRFNVNKEPFQNVKIRKALAMAVNQDEIVEYVTKKGEKPARGFVSYGFEDPSGNDFRETNGDLVEYDPEQAKELLKEGMEEEGYDELPPITLTYNTSDDNKKIAETVQQRFQQDLGIEITLENAEWNVFLQDQKDLKHQLSRSSFLADYGDPINFLESFVTDSSMNRTGWSNQEYDDLIAQAKEEADEEKRWELMYNAEKVLFEEMPIVPVNFYNQVFLHKDNVSGIVRHPVGYMELKWADKN</sequence>
<dbReference type="InterPro" id="IPR039424">
    <property type="entry name" value="SBP_5"/>
</dbReference>
<protein>
    <submittedName>
        <fullName evidence="11">Dipeptide transport system substrate-binding protein</fullName>
    </submittedName>
</protein>
<dbReference type="CDD" id="cd08504">
    <property type="entry name" value="PBP2_OppA"/>
    <property type="match status" value="1"/>
</dbReference>
<dbReference type="PROSITE" id="PS51257">
    <property type="entry name" value="PROKAR_LIPOPROTEIN"/>
    <property type="match status" value="1"/>
</dbReference>
<dbReference type="InterPro" id="IPR030678">
    <property type="entry name" value="Peptide/Ni-bd"/>
</dbReference>
<evidence type="ECO:0000313" key="12">
    <source>
        <dbReference type="Proteomes" id="UP000182347"/>
    </source>
</evidence>
<evidence type="ECO:0000256" key="4">
    <source>
        <dbReference type="ARBA" id="ARBA00022729"/>
    </source>
</evidence>
<feature type="signal peptide" evidence="9">
    <location>
        <begin position="1"/>
        <end position="18"/>
    </location>
</feature>
<dbReference type="AlphaFoldDB" id="A0A1G9U155"/>
<dbReference type="PIRSF" id="PIRSF002741">
    <property type="entry name" value="MppA"/>
    <property type="match status" value="1"/>
</dbReference>